<reference evidence="2" key="1">
    <citation type="submission" date="2016-10" db="EMBL/GenBank/DDBJ databases">
        <authorList>
            <person name="Varghese N."/>
            <person name="Submissions S."/>
        </authorList>
    </citation>
    <scope>NUCLEOTIDE SEQUENCE [LARGE SCALE GENOMIC DNA]</scope>
    <source>
        <strain evidence="2">DSM 23920</strain>
    </source>
</reference>
<organism evidence="1 2">
    <name type="scientific">Chitinophaga terrae</name>
    <name type="common">ex Kim and Jung 2007</name>
    <dbReference type="NCBI Taxonomy" id="408074"/>
    <lineage>
        <taxon>Bacteria</taxon>
        <taxon>Pseudomonadati</taxon>
        <taxon>Bacteroidota</taxon>
        <taxon>Chitinophagia</taxon>
        <taxon>Chitinophagales</taxon>
        <taxon>Chitinophagaceae</taxon>
        <taxon>Chitinophaga</taxon>
    </lineage>
</organism>
<dbReference type="STRING" id="408074.SAMN05660909_00262"/>
<dbReference type="RefSeq" id="WP_168927814.1">
    <property type="nucleotide sequence ID" value="NZ_BKAT01000012.1"/>
</dbReference>
<dbReference type="AlphaFoldDB" id="A0A1H3X6D7"/>
<proteinExistence type="predicted"/>
<evidence type="ECO:0000313" key="1">
    <source>
        <dbReference type="EMBL" id="SDZ94204.1"/>
    </source>
</evidence>
<dbReference type="EMBL" id="FNRL01000001">
    <property type="protein sequence ID" value="SDZ94204.1"/>
    <property type="molecule type" value="Genomic_DNA"/>
</dbReference>
<name>A0A1H3X6D7_9BACT</name>
<sequence length="48" mass="5361">MAIVIPTYGNGCTPASHTAASANRGICTEWLYAFYRTFGRIAYNEWNT</sequence>
<gene>
    <name evidence="1" type="ORF">SAMN05660909_00262</name>
</gene>
<accession>A0A1H3X6D7</accession>
<dbReference type="Proteomes" id="UP000199656">
    <property type="component" value="Unassembled WGS sequence"/>
</dbReference>
<protein>
    <submittedName>
        <fullName evidence="1">Uncharacterized protein</fullName>
    </submittedName>
</protein>
<evidence type="ECO:0000313" key="2">
    <source>
        <dbReference type="Proteomes" id="UP000199656"/>
    </source>
</evidence>
<keyword evidence="2" id="KW-1185">Reference proteome</keyword>